<feature type="region of interest" description="Disordered" evidence="1">
    <location>
        <begin position="121"/>
        <end position="143"/>
    </location>
</feature>
<evidence type="ECO:0000313" key="3">
    <source>
        <dbReference type="Proteomes" id="UP000593567"/>
    </source>
</evidence>
<keyword evidence="3" id="KW-1185">Reference proteome</keyword>
<comment type="caution">
    <text evidence="2">The sequence shown here is derived from an EMBL/GenBank/DDBJ whole genome shotgun (WGS) entry which is preliminary data.</text>
</comment>
<proteinExistence type="predicted"/>
<evidence type="ECO:0000313" key="2">
    <source>
        <dbReference type="EMBL" id="KAF6031107.1"/>
    </source>
</evidence>
<accession>A0A7J7JYS3</accession>
<name>A0A7J7JYS3_BUGNE</name>
<reference evidence="2" key="1">
    <citation type="submission" date="2020-06" db="EMBL/GenBank/DDBJ databases">
        <title>Draft genome of Bugula neritina, a colonial animal packing powerful symbionts and potential medicines.</title>
        <authorList>
            <person name="Rayko M."/>
        </authorList>
    </citation>
    <scope>NUCLEOTIDE SEQUENCE [LARGE SCALE GENOMIC DNA]</scope>
    <source>
        <strain evidence="2">Kwan_BN1</strain>
    </source>
</reference>
<sequence>MPYSEEKLKVSTEHKQEHKLPVGEKVYSSTRVGPEPRLSRLAHTLPSSAVSTQQMAALPAVTDQSAFPNPYHNGVPEGCVSHTSTNFEFTEVQPTNLAGLEHVNVNNIDTVELSSVLTHERVGHKSSTRKRQHDATNAATWQSASFNGPSAKLKKFDSTMHHVTAPSAATGPALQEAASSSHRYGKPATSITSHSQPELKPVSEIIIRSVQPPTQHSRPRFVPRQLSSVMAAEAAAAHKKVVANSVVLGDEQGVRLPREVEKDIRATNEQHVVDDTTLSIRQKIKEAMGQM</sequence>
<gene>
    <name evidence="2" type="ORF">EB796_010583</name>
</gene>
<evidence type="ECO:0000256" key="1">
    <source>
        <dbReference type="SAM" id="MobiDB-lite"/>
    </source>
</evidence>
<protein>
    <submittedName>
        <fullName evidence="2">Uncharacterized protein</fullName>
    </submittedName>
</protein>
<dbReference type="AlphaFoldDB" id="A0A7J7JYS3"/>
<dbReference type="EMBL" id="VXIV02001638">
    <property type="protein sequence ID" value="KAF6031107.1"/>
    <property type="molecule type" value="Genomic_DNA"/>
</dbReference>
<dbReference type="Proteomes" id="UP000593567">
    <property type="component" value="Unassembled WGS sequence"/>
</dbReference>
<organism evidence="2 3">
    <name type="scientific">Bugula neritina</name>
    <name type="common">Brown bryozoan</name>
    <name type="synonym">Sertularia neritina</name>
    <dbReference type="NCBI Taxonomy" id="10212"/>
    <lineage>
        <taxon>Eukaryota</taxon>
        <taxon>Metazoa</taxon>
        <taxon>Spiralia</taxon>
        <taxon>Lophotrochozoa</taxon>
        <taxon>Bryozoa</taxon>
        <taxon>Gymnolaemata</taxon>
        <taxon>Cheilostomatida</taxon>
        <taxon>Flustrina</taxon>
        <taxon>Buguloidea</taxon>
        <taxon>Bugulidae</taxon>
        <taxon>Bugula</taxon>
    </lineage>
</organism>